<dbReference type="GO" id="GO:0009696">
    <property type="term" value="P:salicylic acid metabolic process"/>
    <property type="evidence" value="ECO:0007669"/>
    <property type="project" value="TreeGrafter"/>
</dbReference>
<dbReference type="PANTHER" id="PTHR10992:SF943">
    <property type="entry name" value="METHYLESTERASE 10"/>
    <property type="match status" value="1"/>
</dbReference>
<dbReference type="EMBL" id="JAVXUP010003076">
    <property type="protein sequence ID" value="KAK3000162.1"/>
    <property type="molecule type" value="Genomic_DNA"/>
</dbReference>
<evidence type="ECO:0000313" key="3">
    <source>
        <dbReference type="Proteomes" id="UP001188597"/>
    </source>
</evidence>
<organism evidence="2 3">
    <name type="scientific">Escallonia herrerae</name>
    <dbReference type="NCBI Taxonomy" id="1293975"/>
    <lineage>
        <taxon>Eukaryota</taxon>
        <taxon>Viridiplantae</taxon>
        <taxon>Streptophyta</taxon>
        <taxon>Embryophyta</taxon>
        <taxon>Tracheophyta</taxon>
        <taxon>Spermatophyta</taxon>
        <taxon>Magnoliopsida</taxon>
        <taxon>eudicotyledons</taxon>
        <taxon>Gunneridae</taxon>
        <taxon>Pentapetalae</taxon>
        <taxon>asterids</taxon>
        <taxon>campanulids</taxon>
        <taxon>Escalloniales</taxon>
        <taxon>Escalloniaceae</taxon>
        <taxon>Escallonia</taxon>
    </lineage>
</organism>
<dbReference type="GO" id="GO:0080030">
    <property type="term" value="F:methyl indole-3-acetate esterase activity"/>
    <property type="evidence" value="ECO:0007669"/>
    <property type="project" value="TreeGrafter"/>
</dbReference>
<comment type="caution">
    <text evidence="2">The sequence shown here is derived from an EMBL/GenBank/DDBJ whole genome shotgun (WGS) entry which is preliminary data.</text>
</comment>
<dbReference type="Gene3D" id="3.40.50.1820">
    <property type="entry name" value="alpha/beta hydrolase"/>
    <property type="match status" value="1"/>
</dbReference>
<dbReference type="Proteomes" id="UP001188597">
    <property type="component" value="Unassembled WGS sequence"/>
</dbReference>
<dbReference type="GO" id="GO:0080032">
    <property type="term" value="F:methyl jasmonate esterase activity"/>
    <property type="evidence" value="ECO:0007669"/>
    <property type="project" value="TreeGrafter"/>
</dbReference>
<feature type="transmembrane region" description="Helical" evidence="1">
    <location>
        <begin position="78"/>
        <end position="99"/>
    </location>
</feature>
<dbReference type="InterPro" id="IPR045889">
    <property type="entry name" value="MES/HNL"/>
</dbReference>
<feature type="transmembrane region" description="Helical" evidence="1">
    <location>
        <begin position="120"/>
        <end position="147"/>
    </location>
</feature>
<keyword evidence="1" id="KW-1133">Transmembrane helix</keyword>
<accession>A0AA88V1V7</accession>
<keyword evidence="1" id="KW-0812">Transmembrane</keyword>
<proteinExistence type="predicted"/>
<keyword evidence="3" id="KW-1185">Reference proteome</keyword>
<feature type="non-terminal residue" evidence="2">
    <location>
        <position position="1"/>
    </location>
</feature>
<dbReference type="PANTHER" id="PTHR10992">
    <property type="entry name" value="METHYLESTERASE FAMILY MEMBER"/>
    <property type="match status" value="1"/>
</dbReference>
<name>A0AA88V1V7_9ASTE</name>
<reference evidence="2" key="1">
    <citation type="submission" date="2022-12" db="EMBL/GenBank/DDBJ databases">
        <title>Draft genome assemblies for two species of Escallonia (Escalloniales).</title>
        <authorList>
            <person name="Chanderbali A."/>
            <person name="Dervinis C."/>
            <person name="Anghel I."/>
            <person name="Soltis D."/>
            <person name="Soltis P."/>
            <person name="Zapata F."/>
        </authorList>
    </citation>
    <scope>NUCLEOTIDE SEQUENCE</scope>
    <source>
        <strain evidence="2">UCBG64.0493</strain>
        <tissue evidence="2">Leaf</tissue>
    </source>
</reference>
<protein>
    <submittedName>
        <fullName evidence="2">Uncharacterized protein</fullName>
    </submittedName>
</protein>
<dbReference type="GO" id="GO:0009694">
    <property type="term" value="P:jasmonic acid metabolic process"/>
    <property type="evidence" value="ECO:0007669"/>
    <property type="project" value="TreeGrafter"/>
</dbReference>
<gene>
    <name evidence="2" type="ORF">RJ639_024316</name>
</gene>
<keyword evidence="1" id="KW-0472">Membrane</keyword>
<sequence>MEAASWYKAVTLLESAGHCVTTLDLGASGSTLRSLVAKSLPFRATCNRSWSLWRLYHLGRGFGGFGISLARESFPQKIVVAVYVTAFMPSYTILPAALIHEITLLSSFKFALITKINNVFGCLLFLMIHSLATNLRVFLILLGAAWAHVEDSDSKGFFSIMDRKTRQLHCCLVEITCQLTYINTAHL</sequence>
<dbReference type="InterPro" id="IPR029058">
    <property type="entry name" value="AB_hydrolase_fold"/>
</dbReference>
<evidence type="ECO:0000313" key="2">
    <source>
        <dbReference type="EMBL" id="KAK3000162.1"/>
    </source>
</evidence>
<dbReference type="AlphaFoldDB" id="A0AA88V1V7"/>
<dbReference type="GO" id="GO:0080031">
    <property type="term" value="F:methyl salicylate esterase activity"/>
    <property type="evidence" value="ECO:0007669"/>
    <property type="project" value="TreeGrafter"/>
</dbReference>
<evidence type="ECO:0000256" key="1">
    <source>
        <dbReference type="SAM" id="Phobius"/>
    </source>
</evidence>